<sequence length="151" mass="17755">MKDYMKESVCQFVNRFGLPWCIEEDHLKKALSELYGENRTDIYALILALNCEVPERILQQDSGITYGEAMALAEKLMTENIRPVTAKWAVHVWCQALGRESPFHNVRPPFPQLVNEPKFLVMESLCSEHENKKEVKDERFRKRVRKLLFKK</sequence>
<evidence type="ECO:0000313" key="2">
    <source>
        <dbReference type="Proteomes" id="UP001596142"/>
    </source>
</evidence>
<dbReference type="Proteomes" id="UP001596142">
    <property type="component" value="Unassembled WGS sequence"/>
</dbReference>
<dbReference type="RefSeq" id="WP_385942389.1">
    <property type="nucleotide sequence ID" value="NZ_JBHSOZ010000008.1"/>
</dbReference>
<dbReference type="EMBL" id="JBHSOZ010000008">
    <property type="protein sequence ID" value="MFC5713952.1"/>
    <property type="molecule type" value="Genomic_DNA"/>
</dbReference>
<proteinExistence type="predicted"/>
<evidence type="ECO:0000313" key="1">
    <source>
        <dbReference type="EMBL" id="MFC5713952.1"/>
    </source>
</evidence>
<keyword evidence="2" id="KW-1185">Reference proteome</keyword>
<reference evidence="2" key="1">
    <citation type="journal article" date="2019" name="Int. J. Syst. Evol. Microbiol.">
        <title>The Global Catalogue of Microorganisms (GCM) 10K type strain sequencing project: providing services to taxonomists for standard genome sequencing and annotation.</title>
        <authorList>
            <consortium name="The Broad Institute Genomics Platform"/>
            <consortium name="The Broad Institute Genome Sequencing Center for Infectious Disease"/>
            <person name="Wu L."/>
            <person name="Ma J."/>
        </authorList>
    </citation>
    <scope>NUCLEOTIDE SEQUENCE [LARGE SCALE GENOMIC DNA]</scope>
    <source>
        <strain evidence="2">CECT 7184</strain>
    </source>
</reference>
<comment type="caution">
    <text evidence="1">The sequence shown here is derived from an EMBL/GenBank/DDBJ whole genome shotgun (WGS) entry which is preliminary data.</text>
</comment>
<organism evidence="1 2">
    <name type="scientific">Thalassorhabdus alkalitolerans</name>
    <dbReference type="NCBI Taxonomy" id="2282697"/>
    <lineage>
        <taxon>Bacteria</taxon>
        <taxon>Bacillati</taxon>
        <taxon>Bacillota</taxon>
        <taxon>Bacilli</taxon>
        <taxon>Bacillales</taxon>
        <taxon>Bacillaceae</taxon>
        <taxon>Thalassorhabdus</taxon>
    </lineage>
</organism>
<gene>
    <name evidence="1" type="ORF">ACFPU1_14370</name>
</gene>
<protein>
    <submittedName>
        <fullName evidence="1">Uncharacterized protein</fullName>
    </submittedName>
</protein>
<name>A0ABW0YRF2_9BACI</name>
<accession>A0ABW0YRF2</accession>